<feature type="compositionally biased region" description="Polar residues" evidence="1">
    <location>
        <begin position="602"/>
        <end position="612"/>
    </location>
</feature>
<feature type="region of interest" description="Disordered" evidence="1">
    <location>
        <begin position="553"/>
        <end position="636"/>
    </location>
</feature>
<gene>
    <name evidence="3" type="ORF">LSH36_8g06014</name>
</gene>
<dbReference type="AlphaFoldDB" id="A0AAD9NIK1"/>
<organism evidence="3 4">
    <name type="scientific">Paralvinella palmiformis</name>
    <dbReference type="NCBI Taxonomy" id="53620"/>
    <lineage>
        <taxon>Eukaryota</taxon>
        <taxon>Metazoa</taxon>
        <taxon>Spiralia</taxon>
        <taxon>Lophotrochozoa</taxon>
        <taxon>Annelida</taxon>
        <taxon>Polychaeta</taxon>
        <taxon>Sedentaria</taxon>
        <taxon>Canalipalpata</taxon>
        <taxon>Terebellida</taxon>
        <taxon>Terebelliformia</taxon>
        <taxon>Alvinellidae</taxon>
        <taxon>Paralvinella</taxon>
    </lineage>
</organism>
<feature type="compositionally biased region" description="Polar residues" evidence="1">
    <location>
        <begin position="557"/>
        <end position="587"/>
    </location>
</feature>
<feature type="domain" description="IgGFc-binding protein N-terminal" evidence="2">
    <location>
        <begin position="102"/>
        <end position="371"/>
    </location>
</feature>
<dbReference type="Pfam" id="PF17517">
    <property type="entry name" value="IgGFc_binding"/>
    <property type="match status" value="1"/>
</dbReference>
<sequence length="703" mass="77720">MDNAGQEFILAFPENRVLVERPVGRLSICSRSQYIVDVTISIPLSYQFDPVTYTLKPQTSLTHDLSVQYHLSGNGIEYKGVLIEATGDIVVQAANINDLSTDAFLVLPTQSLGVEYFVMSYVFPETSVFRQGPSELAIVGTEDHTIVQIVTSEAFSRVQDAKINGRNLKLKLDWCETFQLQSYNDLTGTRILANKRIAVLSGAVWTSVGREHMGDHLVEMMIPTQAWGKEFLAAPLITREAGDIFRILASQANTSILLEHGNIEGGVQSEMRYLDRGSYLDVDTGIYNSTALHVLATRPVLVAQFCKSYSADDVRFSDPFMALIPPMTQYTPVLVTSIFTSLMGNAYINYLMIVVPTIGREALRLNGRTLPEELILDEVRYVLGTVYTTLTVRLPDLDSAMFTITDGVADFGVIQYGLKFQESYGMLAGQGLDPLPVTCLVTAVQWRDGIDNDCDGVADEEIANGIDDDGDSLIDEDVWDDKSSHPVEVEGYDVVLTIRPHVRVVPTTADTVGPSTVQSLKTTTRNFYTTFDHDDDDAAYTTDTTSTELDTTHVTSATFPQTSTRMYSTQTQTRLSTGITERTTSPENAEETSGIPERSETVQKPTETIVQRTSETLEESPTTSPFPRTSHHSDGTTLISTLFTSDKSSTEDVRDDIISFHDKGIDNQRHHPCDTYYVGRGGNNSESFADFADDDVGKGRRPF</sequence>
<name>A0AAD9NIK1_9ANNE</name>
<dbReference type="PANTHER" id="PTHR46534">
    <property type="entry name" value="IGGFC_BINDING DOMAIN-CONTAINING PROTEIN"/>
    <property type="match status" value="1"/>
</dbReference>
<proteinExistence type="predicted"/>
<protein>
    <recommendedName>
        <fullName evidence="2">IgGFc-binding protein N-terminal domain-containing protein</fullName>
    </recommendedName>
</protein>
<dbReference type="EMBL" id="JAODUP010000008">
    <property type="protein sequence ID" value="KAK2169631.1"/>
    <property type="molecule type" value="Genomic_DNA"/>
</dbReference>
<comment type="caution">
    <text evidence="3">The sequence shown here is derived from an EMBL/GenBank/DDBJ whole genome shotgun (WGS) entry which is preliminary data.</text>
</comment>
<dbReference type="Proteomes" id="UP001208570">
    <property type="component" value="Unassembled WGS sequence"/>
</dbReference>
<evidence type="ECO:0000256" key="1">
    <source>
        <dbReference type="SAM" id="MobiDB-lite"/>
    </source>
</evidence>
<reference evidence="3" key="1">
    <citation type="journal article" date="2023" name="Mol. Biol. Evol.">
        <title>Third-Generation Sequencing Reveals the Adaptive Role of the Epigenome in Three Deep-Sea Polychaetes.</title>
        <authorList>
            <person name="Perez M."/>
            <person name="Aroh O."/>
            <person name="Sun Y."/>
            <person name="Lan Y."/>
            <person name="Juniper S.K."/>
            <person name="Young C.R."/>
            <person name="Angers B."/>
            <person name="Qian P.Y."/>
        </authorList>
    </citation>
    <scope>NUCLEOTIDE SEQUENCE</scope>
    <source>
        <strain evidence="3">P08H-3</strain>
    </source>
</reference>
<evidence type="ECO:0000313" key="3">
    <source>
        <dbReference type="EMBL" id="KAK2169631.1"/>
    </source>
</evidence>
<keyword evidence="4" id="KW-1185">Reference proteome</keyword>
<dbReference type="PANTHER" id="PTHR46534:SF1">
    <property type="entry name" value="IGGFC-BINDING PROTEIN N-TERMINAL DOMAIN-CONTAINING PROTEIN"/>
    <property type="match status" value="1"/>
</dbReference>
<accession>A0AAD9NIK1</accession>
<feature type="region of interest" description="Disordered" evidence="1">
    <location>
        <begin position="683"/>
        <end position="703"/>
    </location>
</feature>
<evidence type="ECO:0000313" key="4">
    <source>
        <dbReference type="Proteomes" id="UP001208570"/>
    </source>
</evidence>
<dbReference type="InterPro" id="IPR035234">
    <property type="entry name" value="IgGFc-bd_N"/>
</dbReference>
<evidence type="ECO:0000259" key="2">
    <source>
        <dbReference type="Pfam" id="PF17517"/>
    </source>
</evidence>